<feature type="chain" id="PRO_5014344685" evidence="2">
    <location>
        <begin position="19"/>
        <end position="140"/>
    </location>
</feature>
<organism evidence="3 4">
    <name type="scientific">Aspergillus taichungensis</name>
    <dbReference type="NCBI Taxonomy" id="482145"/>
    <lineage>
        <taxon>Eukaryota</taxon>
        <taxon>Fungi</taxon>
        <taxon>Dikarya</taxon>
        <taxon>Ascomycota</taxon>
        <taxon>Pezizomycotina</taxon>
        <taxon>Eurotiomycetes</taxon>
        <taxon>Eurotiomycetidae</taxon>
        <taxon>Eurotiales</taxon>
        <taxon>Aspergillaceae</taxon>
        <taxon>Aspergillus</taxon>
        <taxon>Aspergillus subgen. Circumdati</taxon>
    </lineage>
</organism>
<evidence type="ECO:0000313" key="4">
    <source>
        <dbReference type="Proteomes" id="UP000235023"/>
    </source>
</evidence>
<evidence type="ECO:0000313" key="3">
    <source>
        <dbReference type="EMBL" id="PLN86820.1"/>
    </source>
</evidence>
<sequence>MRLSLITATTTLLSLASALNSTHSLNARSNSTQLDHHHDTRGRSSTVNARSVKVRRNDSVPVDAVTVYIHTPDYSDPLELYVPPTICVQPAPMKIQGFHLSHGSCYLFSDPLCYGPAVLISSDVQPALDELEVLGVKCDS</sequence>
<dbReference type="EMBL" id="KZ559496">
    <property type="protein sequence ID" value="PLN86820.1"/>
    <property type="molecule type" value="Genomic_DNA"/>
</dbReference>
<feature type="signal peptide" evidence="2">
    <location>
        <begin position="1"/>
        <end position="18"/>
    </location>
</feature>
<dbReference type="AlphaFoldDB" id="A0A2J5I9S1"/>
<keyword evidence="4" id="KW-1185">Reference proteome</keyword>
<dbReference type="Proteomes" id="UP000235023">
    <property type="component" value="Unassembled WGS sequence"/>
</dbReference>
<evidence type="ECO:0000256" key="2">
    <source>
        <dbReference type="SAM" id="SignalP"/>
    </source>
</evidence>
<accession>A0A2J5I9S1</accession>
<gene>
    <name evidence="3" type="ORF">BDW42DRAFT_157780</name>
</gene>
<proteinExistence type="predicted"/>
<reference evidence="4" key="1">
    <citation type="submission" date="2017-12" db="EMBL/GenBank/DDBJ databases">
        <authorList>
            <consortium name="DOE Joint Genome Institute"/>
            <person name="Mondo S.J."/>
            <person name="Kjaerbolling I."/>
            <person name="Vesth T.C."/>
            <person name="Frisvad J.C."/>
            <person name="Nybo J.L."/>
            <person name="Theobald S."/>
            <person name="Kuo A."/>
            <person name="Bowyer P."/>
            <person name="Matsuda Y."/>
            <person name="Lyhne E.K."/>
            <person name="Kogle M.E."/>
            <person name="Clum A."/>
            <person name="Lipzen A."/>
            <person name="Salamov A."/>
            <person name="Ngan C.Y."/>
            <person name="Daum C."/>
            <person name="Chiniquy J."/>
            <person name="Barry K."/>
            <person name="LaButti K."/>
            <person name="Haridas S."/>
            <person name="Simmons B.A."/>
            <person name="Magnuson J.K."/>
            <person name="Mortensen U.H."/>
            <person name="Larsen T.O."/>
            <person name="Grigoriev I.V."/>
            <person name="Baker S.E."/>
            <person name="Andersen M.R."/>
            <person name="Nordberg H.P."/>
            <person name="Cantor M.N."/>
            <person name="Hua S.X."/>
        </authorList>
    </citation>
    <scope>NUCLEOTIDE SEQUENCE [LARGE SCALE GENOMIC DNA]</scope>
    <source>
        <strain evidence="4">IBT 19404</strain>
    </source>
</reference>
<evidence type="ECO:0000256" key="1">
    <source>
        <dbReference type="SAM" id="MobiDB-lite"/>
    </source>
</evidence>
<protein>
    <submittedName>
        <fullName evidence="3">Uncharacterized protein</fullName>
    </submittedName>
</protein>
<feature type="region of interest" description="Disordered" evidence="1">
    <location>
        <begin position="29"/>
        <end position="48"/>
    </location>
</feature>
<keyword evidence="2" id="KW-0732">Signal</keyword>
<dbReference type="OrthoDB" id="4502058at2759"/>
<name>A0A2J5I9S1_9EURO</name>